<feature type="region of interest" description="Disordered" evidence="1">
    <location>
        <begin position="22"/>
        <end position="41"/>
    </location>
</feature>
<accession>A0A1Y2AA57</accession>
<evidence type="ECO:0000313" key="3">
    <source>
        <dbReference type="Proteomes" id="UP000193144"/>
    </source>
</evidence>
<evidence type="ECO:0000256" key="1">
    <source>
        <dbReference type="SAM" id="MobiDB-lite"/>
    </source>
</evidence>
<gene>
    <name evidence="2" type="ORF">BCR34DRAFT_127767</name>
</gene>
<organism evidence="2 3">
    <name type="scientific">Clohesyomyces aquaticus</name>
    <dbReference type="NCBI Taxonomy" id="1231657"/>
    <lineage>
        <taxon>Eukaryota</taxon>
        <taxon>Fungi</taxon>
        <taxon>Dikarya</taxon>
        <taxon>Ascomycota</taxon>
        <taxon>Pezizomycotina</taxon>
        <taxon>Dothideomycetes</taxon>
        <taxon>Pleosporomycetidae</taxon>
        <taxon>Pleosporales</taxon>
        <taxon>Lindgomycetaceae</taxon>
        <taxon>Clohesyomyces</taxon>
    </lineage>
</organism>
<dbReference type="AlphaFoldDB" id="A0A1Y2AA57"/>
<sequence length="115" mass="12702">MLCQRCSGARQIVLEFSRKLSAAATDGNEQTDGWARRGGITTSLPRRFHVHRPNRFSEPSISRTDPCPDLESASFSQSLRALSSPLPRRIPGCADNPAIPRSQAESARMERGIRP</sequence>
<name>A0A1Y2AA57_9PLEO</name>
<evidence type="ECO:0000313" key="2">
    <source>
        <dbReference type="EMBL" id="ORY19408.1"/>
    </source>
</evidence>
<comment type="caution">
    <text evidence="2">The sequence shown here is derived from an EMBL/GenBank/DDBJ whole genome shotgun (WGS) entry which is preliminary data.</text>
</comment>
<feature type="region of interest" description="Disordered" evidence="1">
    <location>
        <begin position="48"/>
        <end position="115"/>
    </location>
</feature>
<keyword evidence="3" id="KW-1185">Reference proteome</keyword>
<dbReference type="Proteomes" id="UP000193144">
    <property type="component" value="Unassembled WGS sequence"/>
</dbReference>
<proteinExistence type="predicted"/>
<reference evidence="2 3" key="1">
    <citation type="submission" date="2016-07" db="EMBL/GenBank/DDBJ databases">
        <title>Pervasive Adenine N6-methylation of Active Genes in Fungi.</title>
        <authorList>
            <consortium name="DOE Joint Genome Institute"/>
            <person name="Mondo S.J."/>
            <person name="Dannebaum R.O."/>
            <person name="Kuo R.C."/>
            <person name="Labutti K."/>
            <person name="Haridas S."/>
            <person name="Kuo A."/>
            <person name="Salamov A."/>
            <person name="Ahrendt S.R."/>
            <person name="Lipzen A."/>
            <person name="Sullivan W."/>
            <person name="Andreopoulos W.B."/>
            <person name="Clum A."/>
            <person name="Lindquist E."/>
            <person name="Daum C."/>
            <person name="Ramamoorthy G.K."/>
            <person name="Gryganskyi A."/>
            <person name="Culley D."/>
            <person name="Magnuson J.K."/>
            <person name="James T.Y."/>
            <person name="O'Malley M.A."/>
            <person name="Stajich J.E."/>
            <person name="Spatafora J.W."/>
            <person name="Visel A."/>
            <person name="Grigoriev I.V."/>
        </authorList>
    </citation>
    <scope>NUCLEOTIDE SEQUENCE [LARGE SCALE GENOMIC DNA]</scope>
    <source>
        <strain evidence="2 3">CBS 115471</strain>
    </source>
</reference>
<dbReference type="EMBL" id="MCFA01000002">
    <property type="protein sequence ID" value="ORY19408.1"/>
    <property type="molecule type" value="Genomic_DNA"/>
</dbReference>
<protein>
    <submittedName>
        <fullName evidence="2">Uncharacterized protein</fullName>
    </submittedName>
</protein>